<dbReference type="Gene3D" id="3.50.30.10">
    <property type="entry name" value="Phosphohistidine domain"/>
    <property type="match status" value="1"/>
</dbReference>
<dbReference type="NCBIfam" id="TIGR01003">
    <property type="entry name" value="PTS_HPr_family"/>
    <property type="match status" value="1"/>
</dbReference>
<dbReference type="GO" id="GO:0016301">
    <property type="term" value="F:kinase activity"/>
    <property type="evidence" value="ECO:0007669"/>
    <property type="project" value="UniProtKB-KW"/>
</dbReference>
<dbReference type="GO" id="GO:0005737">
    <property type="term" value="C:cytoplasm"/>
    <property type="evidence" value="ECO:0007669"/>
    <property type="project" value="UniProtKB-SubCell"/>
</dbReference>
<comment type="catalytic activity">
    <reaction evidence="1">
        <text>L-histidyl-[protein] + phosphoenolpyruvate = N(pros)-phospho-L-histidyl-[protein] + pyruvate</text>
        <dbReference type="Rhea" id="RHEA:23880"/>
        <dbReference type="Rhea" id="RHEA-COMP:9745"/>
        <dbReference type="Rhea" id="RHEA-COMP:9746"/>
        <dbReference type="ChEBI" id="CHEBI:15361"/>
        <dbReference type="ChEBI" id="CHEBI:29979"/>
        <dbReference type="ChEBI" id="CHEBI:58702"/>
        <dbReference type="ChEBI" id="CHEBI:64837"/>
        <dbReference type="EC" id="2.7.3.9"/>
    </reaction>
</comment>
<dbReference type="Pfam" id="PF02896">
    <property type="entry name" value="PEP-utilizers_C"/>
    <property type="match status" value="1"/>
</dbReference>
<keyword evidence="13" id="KW-0598">Phosphotransferase system</keyword>
<dbReference type="SUPFAM" id="SSF55594">
    <property type="entry name" value="HPr-like"/>
    <property type="match status" value="1"/>
</dbReference>
<dbReference type="InterPro" id="IPR036637">
    <property type="entry name" value="Phosphohistidine_dom_sf"/>
</dbReference>
<evidence type="ECO:0000259" key="18">
    <source>
        <dbReference type="PROSITE" id="PS51094"/>
    </source>
</evidence>
<comment type="function">
    <text evidence="3">The phosphoenolpyruvate-dependent sugar phosphotransferase system (sugar PTS), a major carbohydrate active transport system, catalyzes the phosphorylation of incoming sugar substrates concomitantly with their translocation across the cell membrane. The enzyme II FruAB PTS system is involved in fructose transport.</text>
</comment>
<reference evidence="20 21" key="1">
    <citation type="submission" date="2017-10" db="EMBL/GenBank/DDBJ databases">
        <authorList>
            <person name="Banno H."/>
            <person name="Chua N.-H."/>
        </authorList>
    </citation>
    <scope>NUCLEOTIDE SEQUENCE [LARGE SCALE GENOMIC DNA]</scope>
    <source>
        <strain evidence="20 21">YW11</strain>
    </source>
</reference>
<evidence type="ECO:0000259" key="19">
    <source>
        <dbReference type="PROSITE" id="PS51350"/>
    </source>
</evidence>
<dbReference type="PANTHER" id="PTHR46244:SF6">
    <property type="entry name" value="PHOSPHOENOLPYRUVATE-PROTEIN PHOSPHOTRANSFERASE"/>
    <property type="match status" value="1"/>
</dbReference>
<evidence type="ECO:0000256" key="16">
    <source>
        <dbReference type="ARBA" id="ARBA00022842"/>
    </source>
</evidence>
<comment type="subcellular location">
    <subcellularLocation>
        <location evidence="4">Cytoplasm</location>
    </subcellularLocation>
</comment>
<dbReference type="InterPro" id="IPR006318">
    <property type="entry name" value="PTS_EI-like"/>
</dbReference>
<evidence type="ECO:0000256" key="2">
    <source>
        <dbReference type="ARBA" id="ARBA00001946"/>
    </source>
</evidence>
<keyword evidence="15" id="KW-0418">Kinase</keyword>
<dbReference type="PROSITE" id="PS51094">
    <property type="entry name" value="PTS_EIIA_TYPE_2"/>
    <property type="match status" value="1"/>
</dbReference>
<dbReference type="Gene3D" id="3.30.1340.10">
    <property type="entry name" value="HPr-like"/>
    <property type="match status" value="1"/>
</dbReference>
<keyword evidence="14" id="KW-0479">Metal-binding</keyword>
<evidence type="ECO:0000256" key="7">
    <source>
        <dbReference type="ARBA" id="ARBA00015565"/>
    </source>
</evidence>
<evidence type="ECO:0000313" key="21">
    <source>
        <dbReference type="Proteomes" id="UP000223527"/>
    </source>
</evidence>
<organism evidence="20 21">
    <name type="scientific">Teichococcus rhizosphaerae</name>
    <dbReference type="NCBI Taxonomy" id="1335062"/>
    <lineage>
        <taxon>Bacteria</taxon>
        <taxon>Pseudomonadati</taxon>
        <taxon>Pseudomonadota</taxon>
        <taxon>Alphaproteobacteria</taxon>
        <taxon>Acetobacterales</taxon>
        <taxon>Roseomonadaceae</taxon>
        <taxon>Roseomonas</taxon>
    </lineage>
</organism>
<keyword evidence="20" id="KW-0670">Pyruvate</keyword>
<evidence type="ECO:0000256" key="9">
    <source>
        <dbReference type="ARBA" id="ARBA00022490"/>
    </source>
</evidence>
<comment type="caution">
    <text evidence="20">The sequence shown here is derived from an EMBL/GenBank/DDBJ whole genome shotgun (WGS) entry which is preliminary data.</text>
</comment>
<dbReference type="PRINTS" id="PR01736">
    <property type="entry name" value="PHPHTRNFRASE"/>
</dbReference>
<dbReference type="PANTHER" id="PTHR46244">
    <property type="entry name" value="PHOSPHOENOLPYRUVATE-PROTEIN PHOSPHOTRANSFERASE"/>
    <property type="match status" value="1"/>
</dbReference>
<dbReference type="GO" id="GO:0046872">
    <property type="term" value="F:metal ion binding"/>
    <property type="evidence" value="ECO:0007669"/>
    <property type="project" value="UniProtKB-KW"/>
</dbReference>
<evidence type="ECO:0000256" key="1">
    <source>
        <dbReference type="ARBA" id="ARBA00000683"/>
    </source>
</evidence>
<evidence type="ECO:0000313" key="20">
    <source>
        <dbReference type="EMBL" id="PHK96640.1"/>
    </source>
</evidence>
<dbReference type="InterPro" id="IPR015813">
    <property type="entry name" value="Pyrv/PenolPyrv_kinase-like_dom"/>
</dbReference>
<dbReference type="Pfam" id="PF05524">
    <property type="entry name" value="PEP-utilisers_N"/>
    <property type="match status" value="1"/>
</dbReference>
<feature type="domain" description="HPr" evidence="19">
    <location>
        <begin position="166"/>
        <end position="253"/>
    </location>
</feature>
<evidence type="ECO:0000256" key="12">
    <source>
        <dbReference type="ARBA" id="ARBA00022679"/>
    </source>
</evidence>
<evidence type="ECO:0000256" key="5">
    <source>
        <dbReference type="ARBA" id="ARBA00007837"/>
    </source>
</evidence>
<keyword evidence="8" id="KW-0813">Transport</keyword>
<keyword evidence="16" id="KW-0460">Magnesium</keyword>
<dbReference type="SUPFAM" id="SSF52009">
    <property type="entry name" value="Phosphohistidine domain"/>
    <property type="match status" value="1"/>
</dbReference>
<dbReference type="InterPro" id="IPR018274">
    <property type="entry name" value="PEP_util_AS"/>
</dbReference>
<dbReference type="CDD" id="cd00211">
    <property type="entry name" value="PTS_IIA_fru"/>
    <property type="match status" value="1"/>
</dbReference>
<feature type="compositionally biased region" description="Pro residues" evidence="17">
    <location>
        <begin position="142"/>
        <end position="153"/>
    </location>
</feature>
<dbReference type="InterPro" id="IPR002114">
    <property type="entry name" value="PTS_HPr_Ser_P_site"/>
</dbReference>
<protein>
    <recommendedName>
        <fullName evidence="7">Multiphosphoryl transfer protein</fullName>
        <ecNumber evidence="6">2.7.3.9</ecNumber>
    </recommendedName>
</protein>
<dbReference type="EC" id="2.7.3.9" evidence="6"/>
<dbReference type="GO" id="GO:0009401">
    <property type="term" value="P:phosphoenolpyruvate-dependent sugar phosphotransferase system"/>
    <property type="evidence" value="ECO:0007669"/>
    <property type="project" value="UniProtKB-KW"/>
</dbReference>
<dbReference type="Proteomes" id="UP000223527">
    <property type="component" value="Unassembled WGS sequence"/>
</dbReference>
<dbReference type="PROSITE" id="PS51350">
    <property type="entry name" value="PTS_HPR_DOM"/>
    <property type="match status" value="1"/>
</dbReference>
<evidence type="ECO:0000256" key="14">
    <source>
        <dbReference type="ARBA" id="ARBA00022723"/>
    </source>
</evidence>
<dbReference type="InterPro" id="IPR002178">
    <property type="entry name" value="PTS_EIIA_type-2_dom"/>
</dbReference>
<dbReference type="InterPro" id="IPR000032">
    <property type="entry name" value="HPr-like"/>
</dbReference>
<dbReference type="CDD" id="cd00367">
    <property type="entry name" value="PTS-HPr_like"/>
    <property type="match status" value="1"/>
</dbReference>
<dbReference type="PRINTS" id="PR00107">
    <property type="entry name" value="PHOSPHOCPHPR"/>
</dbReference>
<dbReference type="PROSITE" id="PS00370">
    <property type="entry name" value="PEP_ENZYMES_PHOS_SITE"/>
    <property type="match status" value="1"/>
</dbReference>
<keyword evidence="21" id="KW-1185">Reference proteome</keyword>
<gene>
    <name evidence="20" type="primary">ptsP</name>
    <name evidence="20" type="ORF">CR162_01600</name>
</gene>
<dbReference type="InterPro" id="IPR050499">
    <property type="entry name" value="PEP-utilizing_PTS_enzyme"/>
</dbReference>
<dbReference type="OrthoDB" id="9765468at2"/>
<feature type="domain" description="PTS EIIA type-2" evidence="18">
    <location>
        <begin position="1"/>
        <end position="141"/>
    </location>
</feature>
<dbReference type="RefSeq" id="WP_099093784.1">
    <property type="nucleotide sequence ID" value="NZ_PDNU01000002.1"/>
</dbReference>
<evidence type="ECO:0000256" key="13">
    <source>
        <dbReference type="ARBA" id="ARBA00022683"/>
    </source>
</evidence>
<dbReference type="NCBIfam" id="TIGR01417">
    <property type="entry name" value="PTS_I_fam"/>
    <property type="match status" value="1"/>
</dbReference>
<evidence type="ECO:0000256" key="15">
    <source>
        <dbReference type="ARBA" id="ARBA00022777"/>
    </source>
</evidence>
<dbReference type="Gene3D" id="1.10.274.10">
    <property type="entry name" value="PtsI, HPr-binding domain"/>
    <property type="match status" value="1"/>
</dbReference>
<evidence type="ECO:0000256" key="17">
    <source>
        <dbReference type="SAM" id="MobiDB-lite"/>
    </source>
</evidence>
<dbReference type="InterPro" id="IPR036618">
    <property type="entry name" value="PtsI_HPr-bd_sf"/>
</dbReference>
<keyword evidence="9" id="KW-0963">Cytoplasm</keyword>
<dbReference type="SUPFAM" id="SSF47831">
    <property type="entry name" value="Enzyme I of the PEP:sugar phosphotransferase system HPr-binding (sub)domain"/>
    <property type="match status" value="1"/>
</dbReference>
<dbReference type="Pfam" id="PF00381">
    <property type="entry name" value="PTS-HPr"/>
    <property type="match status" value="1"/>
</dbReference>
<evidence type="ECO:0000256" key="6">
    <source>
        <dbReference type="ARBA" id="ARBA00012232"/>
    </source>
</evidence>
<dbReference type="InterPro" id="IPR000121">
    <property type="entry name" value="PEP_util_C"/>
</dbReference>
<dbReference type="Gene3D" id="3.40.930.10">
    <property type="entry name" value="Mannitol-specific EII, Chain A"/>
    <property type="match status" value="1"/>
</dbReference>
<dbReference type="EMBL" id="PDNU01000002">
    <property type="protein sequence ID" value="PHK96640.1"/>
    <property type="molecule type" value="Genomic_DNA"/>
</dbReference>
<feature type="compositionally biased region" description="Low complexity" evidence="17">
    <location>
        <begin position="155"/>
        <end position="165"/>
    </location>
</feature>
<name>A0A2C7ADY1_9PROT</name>
<evidence type="ECO:0000256" key="11">
    <source>
        <dbReference type="ARBA" id="ARBA00022597"/>
    </source>
</evidence>
<dbReference type="InterPro" id="IPR040442">
    <property type="entry name" value="Pyrv_kinase-like_dom_sf"/>
</dbReference>
<feature type="region of interest" description="Disordered" evidence="17">
    <location>
        <begin position="140"/>
        <end position="165"/>
    </location>
</feature>
<dbReference type="Pfam" id="PF00391">
    <property type="entry name" value="PEP-utilizers"/>
    <property type="match status" value="1"/>
</dbReference>
<dbReference type="AlphaFoldDB" id="A0A2C7ADY1"/>
<evidence type="ECO:0000256" key="4">
    <source>
        <dbReference type="ARBA" id="ARBA00004496"/>
    </source>
</evidence>
<dbReference type="PROSITE" id="PS00742">
    <property type="entry name" value="PEP_ENZYMES_2"/>
    <property type="match status" value="1"/>
</dbReference>
<dbReference type="PROSITE" id="PS00589">
    <property type="entry name" value="PTS_HPR_SER"/>
    <property type="match status" value="1"/>
</dbReference>
<keyword evidence="10" id="KW-0597">Phosphoprotein</keyword>
<dbReference type="GO" id="GO:0008965">
    <property type="term" value="F:phosphoenolpyruvate-protein phosphotransferase activity"/>
    <property type="evidence" value="ECO:0007669"/>
    <property type="project" value="UniProtKB-EC"/>
</dbReference>
<dbReference type="SUPFAM" id="SSF55804">
    <property type="entry name" value="Phoshotransferase/anion transport protein"/>
    <property type="match status" value="1"/>
</dbReference>
<dbReference type="InterPro" id="IPR008731">
    <property type="entry name" value="PTS_EIN"/>
</dbReference>
<dbReference type="Pfam" id="PF00359">
    <property type="entry name" value="PTS_EIIA_2"/>
    <property type="match status" value="1"/>
</dbReference>
<accession>A0A2C7ADY1</accession>
<evidence type="ECO:0000256" key="10">
    <source>
        <dbReference type="ARBA" id="ARBA00022553"/>
    </source>
</evidence>
<dbReference type="Gene3D" id="3.20.20.60">
    <property type="entry name" value="Phosphoenolpyruvate-binding domains"/>
    <property type="match status" value="1"/>
</dbReference>
<dbReference type="InterPro" id="IPR016152">
    <property type="entry name" value="PTrfase/Anion_transptr"/>
</dbReference>
<comment type="cofactor">
    <cofactor evidence="2">
        <name>Mg(2+)</name>
        <dbReference type="ChEBI" id="CHEBI:18420"/>
    </cofactor>
</comment>
<evidence type="ECO:0000256" key="8">
    <source>
        <dbReference type="ARBA" id="ARBA00022448"/>
    </source>
</evidence>
<evidence type="ECO:0000256" key="3">
    <source>
        <dbReference type="ARBA" id="ARBA00003136"/>
    </source>
</evidence>
<keyword evidence="12 20" id="KW-0808">Transferase</keyword>
<dbReference type="PROSITE" id="PS00372">
    <property type="entry name" value="PTS_EIIA_TYPE_2_HIS"/>
    <property type="match status" value="1"/>
</dbReference>
<dbReference type="InterPro" id="IPR008279">
    <property type="entry name" value="PEP-util_enz_mobile_dom"/>
</dbReference>
<dbReference type="SUPFAM" id="SSF51621">
    <property type="entry name" value="Phosphoenolpyruvate/pyruvate domain"/>
    <property type="match status" value="1"/>
</dbReference>
<comment type="similarity">
    <text evidence="5">Belongs to the PEP-utilizing enzyme family.</text>
</comment>
<proteinExistence type="inferred from homology"/>
<sequence length="840" mass="86518">MILTADRIRLAARPSSKEAAIRQAAQLLAESGAIDAAYADSMLRREGEADTFLGNGIAIPHGQRADRGLIARTGIAVLQVPDGVRWNGDDVAHLVVAIAAQGDEHIAVLRRLTDVLGEEALAARLARTADKGEILAALDPGAPLPAAAPPEPDAAPDATPDTTGGMLSAEVRAPAAAGMHARPAKLLAQLAKGFEARLTLAHGDRRADARSLIALLQLGAGPGAAMTLSATGPDAAKAIEALRAAFADELGDRDVAPAVPADAAPAAPMEDEPLEPGAIAGLPASPGVAIGVLHRFRSEAAGFARMAADPLAEKAALEAALEASRAELKTVSAEMAQRVGDKHAGIFAAHAEFLEDPELLAAAERAIEGGASAPAAWQDAAEGRAAALAGLGDPLLAERATDLKDVARRVLRHLVGAGETVAPPPERAIVAAEDLTPSETANLDPARVVGLVTAAGGPTAHTAILARALGIPAVVAAGQGVLALADGTPVVLDGDRGRLIPDPDEAALRRAEASRARGKERAEAARRAAFRPAVTQDGHRVEVAANVRGPEEAAEAVAAGAEGSGLVRSEFLFDDRAEPPSEEEQFGLYRRLAEGFGGLPVVLRTLDAGGDKPLRFVNHPAEANPFLGLRGLRLSLAEPALFRAQIRAALRAARHGDIRVMLPMVDGLADLRAARDLIEKERLSLATPPVEVGIMVEVPSAAVMADQLAREADFFSIGTNDLTQYALAVDRLHPTLGARSDALDPAVLRLIQMTVQAAHARGRWVGVCGNMAADPMAAPILVGLGVDELSVSIPNVAALKAQIRALSMARAEAVAREALNCATAAEVRALPALRALGGAG</sequence>
<keyword evidence="11" id="KW-0762">Sugar transport</keyword>
<dbReference type="InterPro" id="IPR035895">
    <property type="entry name" value="HPr-like_sf"/>
</dbReference>
<dbReference type="InterPro" id="IPR023151">
    <property type="entry name" value="PEP_util_CS"/>
</dbReference>